<comment type="catalytic activity">
    <reaction evidence="7">
        <text>shikimate + NADP(+) = 3-dehydroshikimate + NADPH + H(+)</text>
        <dbReference type="Rhea" id="RHEA:17737"/>
        <dbReference type="ChEBI" id="CHEBI:15378"/>
        <dbReference type="ChEBI" id="CHEBI:16630"/>
        <dbReference type="ChEBI" id="CHEBI:36208"/>
        <dbReference type="ChEBI" id="CHEBI:57783"/>
        <dbReference type="ChEBI" id="CHEBI:58349"/>
        <dbReference type="EC" id="1.1.1.25"/>
    </reaction>
</comment>
<dbReference type="UniPathway" id="UPA00053">
    <property type="reaction ID" value="UER00087"/>
</dbReference>
<evidence type="ECO:0000256" key="7">
    <source>
        <dbReference type="HAMAP-Rule" id="MF_00222"/>
    </source>
</evidence>
<organism evidence="10 11">
    <name type="scientific">Stenomitos frigidus ULC18</name>
    <dbReference type="NCBI Taxonomy" id="2107698"/>
    <lineage>
        <taxon>Bacteria</taxon>
        <taxon>Bacillati</taxon>
        <taxon>Cyanobacteriota</taxon>
        <taxon>Cyanophyceae</taxon>
        <taxon>Leptolyngbyales</taxon>
        <taxon>Leptolyngbyaceae</taxon>
        <taxon>Stenomitos</taxon>
    </lineage>
</organism>
<evidence type="ECO:0000259" key="9">
    <source>
        <dbReference type="Pfam" id="PF18317"/>
    </source>
</evidence>
<feature type="binding site" evidence="7">
    <location>
        <position position="66"/>
    </location>
    <ligand>
        <name>shikimate</name>
        <dbReference type="ChEBI" id="CHEBI:36208"/>
    </ligand>
</feature>
<sequence>MITGKTKLLGVIGAPIAHSLSPIMHNAAIAHLGLDYVYLPFLVQPEHLQQAIDGFAAIGLQGFNITIPHKQAIVPLLTEVTPTAQAIGAVNTVWRTENGWSGTNTDVAGFLKPLQDEPRDWSQTTAVILGNGGAARAVVAGCAQLGCAAIQVVGRDAHKLDAFLHSWVGSSLGVNLQVHTWTHLRNLLPHAGLLVNTTPIGMSPHIERSPLSPEEADLLVPTLIAYDLIYTPNPTVFLQQATDRGAIAIDGLEMLVQQGAAALEIWLQQHVPVDVMRRSLQQHLGLGS</sequence>
<comment type="similarity">
    <text evidence="7">Belongs to the shikimate dehydrogenase family.</text>
</comment>
<feature type="domain" description="SDH C-terminal" evidence="9">
    <location>
        <begin position="251"/>
        <end position="281"/>
    </location>
</feature>
<dbReference type="Proteomes" id="UP000239576">
    <property type="component" value="Unassembled WGS sequence"/>
</dbReference>
<evidence type="ECO:0000256" key="3">
    <source>
        <dbReference type="ARBA" id="ARBA00022605"/>
    </source>
</evidence>
<feature type="binding site" evidence="7">
    <location>
        <begin position="130"/>
        <end position="134"/>
    </location>
    <ligand>
        <name>NADP(+)</name>
        <dbReference type="ChEBI" id="CHEBI:58349"/>
    </ligand>
</feature>
<feature type="binding site" evidence="7">
    <location>
        <position position="230"/>
    </location>
    <ligand>
        <name>shikimate</name>
        <dbReference type="ChEBI" id="CHEBI:36208"/>
    </ligand>
</feature>
<evidence type="ECO:0000256" key="6">
    <source>
        <dbReference type="ARBA" id="ARBA00023141"/>
    </source>
</evidence>
<comment type="caution">
    <text evidence="7">Lacks conserved residue(s) required for the propagation of feature annotation.</text>
</comment>
<gene>
    <name evidence="7" type="primary">aroE</name>
    <name evidence="10" type="ORF">C7B82_11625</name>
</gene>
<protein>
    <recommendedName>
        <fullName evidence="2 7">Shikimate dehydrogenase (NADP(+))</fullName>
        <shortName evidence="7">SDH</shortName>
        <ecNumber evidence="2 7">1.1.1.25</ecNumber>
    </recommendedName>
</protein>
<dbReference type="GO" id="GO:0004764">
    <property type="term" value="F:shikimate 3-dehydrogenase (NADP+) activity"/>
    <property type="evidence" value="ECO:0007669"/>
    <property type="project" value="UniProtKB-UniRule"/>
</dbReference>
<dbReference type="EC" id="1.1.1.25" evidence="2 7"/>
<dbReference type="InterPro" id="IPR022893">
    <property type="entry name" value="Shikimate_DH_fam"/>
</dbReference>
<dbReference type="Pfam" id="PF08501">
    <property type="entry name" value="Shikimate_dh_N"/>
    <property type="match status" value="1"/>
</dbReference>
<feature type="binding site" evidence="7">
    <location>
        <position position="106"/>
    </location>
    <ligand>
        <name>shikimate</name>
        <dbReference type="ChEBI" id="CHEBI:36208"/>
    </ligand>
</feature>
<accession>A0A2T1E9Q6</accession>
<reference evidence="11" key="1">
    <citation type="submission" date="2018-02" db="EMBL/GenBank/DDBJ databases">
        <authorList>
            <person name="Moore K."/>
            <person name="Momper L."/>
        </authorList>
    </citation>
    <scope>NUCLEOTIDE SEQUENCE [LARGE SCALE GENOMIC DNA]</scope>
    <source>
        <strain evidence="11">ULC18</strain>
    </source>
</reference>
<dbReference type="PANTHER" id="PTHR21089:SF1">
    <property type="entry name" value="BIFUNCTIONAL 3-DEHYDROQUINATE DEHYDRATASE_SHIKIMATE DEHYDROGENASE, CHLOROPLASTIC"/>
    <property type="match status" value="1"/>
</dbReference>
<evidence type="ECO:0000259" key="8">
    <source>
        <dbReference type="Pfam" id="PF08501"/>
    </source>
</evidence>
<comment type="caution">
    <text evidence="10">The sequence shown here is derived from an EMBL/GenBank/DDBJ whole genome shotgun (WGS) entry which is preliminary data.</text>
</comment>
<evidence type="ECO:0000256" key="4">
    <source>
        <dbReference type="ARBA" id="ARBA00022857"/>
    </source>
</evidence>
<reference evidence="10 11" key="2">
    <citation type="submission" date="2018-03" db="EMBL/GenBank/DDBJ databases">
        <title>The ancient ancestry and fast evolution of plastids.</title>
        <authorList>
            <person name="Moore K.R."/>
            <person name="Magnabosco C."/>
            <person name="Momper L."/>
            <person name="Gold D.A."/>
            <person name="Bosak T."/>
            <person name="Fournier G.P."/>
        </authorList>
    </citation>
    <scope>NUCLEOTIDE SEQUENCE [LARGE SCALE GENOMIC DNA]</scope>
    <source>
        <strain evidence="10 11">ULC18</strain>
    </source>
</reference>
<dbReference type="InterPro" id="IPR013708">
    <property type="entry name" value="Shikimate_DH-bd_N"/>
</dbReference>
<dbReference type="GO" id="GO:0019632">
    <property type="term" value="P:shikimate metabolic process"/>
    <property type="evidence" value="ECO:0007669"/>
    <property type="project" value="InterPro"/>
</dbReference>
<proteinExistence type="inferred from homology"/>
<comment type="function">
    <text evidence="7">Involved in the biosynthesis of the chorismate, which leads to the biosynthesis of aromatic amino acids. Catalyzes the reversible NADPH linked reduction of 3-dehydroshikimate (DHSA) to yield shikimate (SA).</text>
</comment>
<keyword evidence="3 7" id="KW-0028">Amino-acid biosynthesis</keyword>
<dbReference type="GO" id="GO:0008652">
    <property type="term" value="P:amino acid biosynthetic process"/>
    <property type="evidence" value="ECO:0007669"/>
    <property type="project" value="UniProtKB-KW"/>
</dbReference>
<dbReference type="GO" id="GO:0009423">
    <property type="term" value="P:chorismate biosynthetic process"/>
    <property type="evidence" value="ECO:0007669"/>
    <property type="project" value="UniProtKB-UniRule"/>
</dbReference>
<dbReference type="InterPro" id="IPR011342">
    <property type="entry name" value="Shikimate_DH"/>
</dbReference>
<dbReference type="NCBIfam" id="NF001314">
    <property type="entry name" value="PRK00258.2-2"/>
    <property type="match status" value="1"/>
</dbReference>
<dbReference type="InterPro" id="IPR041121">
    <property type="entry name" value="SDH_C"/>
</dbReference>
<keyword evidence="5 7" id="KW-0560">Oxidoreductase</keyword>
<evidence type="ECO:0000256" key="2">
    <source>
        <dbReference type="ARBA" id="ARBA00012962"/>
    </source>
</evidence>
<dbReference type="Pfam" id="PF18317">
    <property type="entry name" value="SDH_C"/>
    <property type="match status" value="1"/>
</dbReference>
<keyword evidence="6 7" id="KW-0057">Aromatic amino acid biosynthesis</keyword>
<dbReference type="OrthoDB" id="9792692at2"/>
<feature type="binding site" evidence="7">
    <location>
        <position position="228"/>
    </location>
    <ligand>
        <name>NADP(+)</name>
        <dbReference type="ChEBI" id="CHEBI:58349"/>
    </ligand>
</feature>
<evidence type="ECO:0000313" key="11">
    <source>
        <dbReference type="Proteomes" id="UP000239576"/>
    </source>
</evidence>
<dbReference type="SUPFAM" id="SSF51735">
    <property type="entry name" value="NAD(P)-binding Rossmann-fold domains"/>
    <property type="match status" value="1"/>
</dbReference>
<name>A0A2T1E9Q6_9CYAN</name>
<feature type="domain" description="Shikimate dehydrogenase substrate binding N-terminal" evidence="8">
    <location>
        <begin position="11"/>
        <end position="93"/>
    </location>
</feature>
<feature type="binding site" evidence="7">
    <location>
        <position position="258"/>
    </location>
    <ligand>
        <name>shikimate</name>
        <dbReference type="ChEBI" id="CHEBI:36208"/>
    </ligand>
</feature>
<feature type="binding site" evidence="7">
    <location>
        <position position="251"/>
    </location>
    <ligand>
        <name>NADP(+)</name>
        <dbReference type="ChEBI" id="CHEBI:58349"/>
    </ligand>
</feature>
<evidence type="ECO:0000313" key="10">
    <source>
        <dbReference type="EMBL" id="PSB29460.1"/>
    </source>
</evidence>
<dbReference type="SUPFAM" id="SSF53223">
    <property type="entry name" value="Aminoacid dehydrogenase-like, N-terminal domain"/>
    <property type="match status" value="1"/>
</dbReference>
<dbReference type="GO" id="GO:0005829">
    <property type="term" value="C:cytosol"/>
    <property type="evidence" value="ECO:0007669"/>
    <property type="project" value="TreeGrafter"/>
</dbReference>
<dbReference type="CDD" id="cd01065">
    <property type="entry name" value="NAD_bind_Shikimate_DH"/>
    <property type="match status" value="1"/>
</dbReference>
<feature type="binding site" evidence="7">
    <location>
        <begin position="19"/>
        <end position="21"/>
    </location>
    <ligand>
        <name>shikimate</name>
        <dbReference type="ChEBI" id="CHEBI:36208"/>
    </ligand>
</feature>
<evidence type="ECO:0000256" key="1">
    <source>
        <dbReference type="ARBA" id="ARBA00004871"/>
    </source>
</evidence>
<dbReference type="InterPro" id="IPR046346">
    <property type="entry name" value="Aminoacid_DH-like_N_sf"/>
</dbReference>
<dbReference type="Gene3D" id="3.40.50.10860">
    <property type="entry name" value="Leucine Dehydrogenase, chain A, domain 1"/>
    <property type="match status" value="1"/>
</dbReference>
<dbReference type="AlphaFoldDB" id="A0A2T1E9Q6"/>
<feature type="binding site" evidence="7">
    <location>
        <position position="91"/>
    </location>
    <ligand>
        <name>shikimate</name>
        <dbReference type="ChEBI" id="CHEBI:36208"/>
    </ligand>
</feature>
<dbReference type="GO" id="GO:0050661">
    <property type="term" value="F:NADP binding"/>
    <property type="evidence" value="ECO:0007669"/>
    <property type="project" value="InterPro"/>
</dbReference>
<dbReference type="HAMAP" id="MF_00222">
    <property type="entry name" value="Shikimate_DH_AroE"/>
    <property type="match status" value="1"/>
</dbReference>
<feature type="active site" description="Proton acceptor" evidence="7">
    <location>
        <position position="70"/>
    </location>
</feature>
<keyword evidence="4 7" id="KW-0521">NADP</keyword>
<evidence type="ECO:0000256" key="5">
    <source>
        <dbReference type="ARBA" id="ARBA00023002"/>
    </source>
</evidence>
<comment type="pathway">
    <text evidence="1 7">Metabolic intermediate biosynthesis; chorismate biosynthesis; chorismate from D-erythrose 4-phosphate and phosphoenolpyruvate: step 4/7.</text>
</comment>
<dbReference type="InterPro" id="IPR036291">
    <property type="entry name" value="NAD(P)-bd_dom_sf"/>
</dbReference>
<dbReference type="NCBIfam" id="TIGR00507">
    <property type="entry name" value="aroE"/>
    <property type="match status" value="1"/>
</dbReference>
<dbReference type="RefSeq" id="WP_106256454.1">
    <property type="nucleotide sequence ID" value="NZ_CAWNSW010000155.1"/>
</dbReference>
<dbReference type="PANTHER" id="PTHR21089">
    <property type="entry name" value="SHIKIMATE DEHYDROGENASE"/>
    <property type="match status" value="1"/>
</dbReference>
<dbReference type="Gene3D" id="3.40.50.720">
    <property type="entry name" value="NAD(P)-binding Rossmann-like Domain"/>
    <property type="match status" value="1"/>
</dbReference>
<comment type="subunit">
    <text evidence="7">Homodimer.</text>
</comment>
<dbReference type="EMBL" id="PVWK01000062">
    <property type="protein sequence ID" value="PSB29460.1"/>
    <property type="molecule type" value="Genomic_DNA"/>
</dbReference>
<keyword evidence="11" id="KW-1185">Reference proteome</keyword>
<dbReference type="GO" id="GO:0009073">
    <property type="term" value="P:aromatic amino acid family biosynthetic process"/>
    <property type="evidence" value="ECO:0007669"/>
    <property type="project" value="UniProtKB-KW"/>
</dbReference>